<evidence type="ECO:0000313" key="2">
    <source>
        <dbReference type="EMBL" id="KAJ7023491.1"/>
    </source>
</evidence>
<feature type="region of interest" description="Disordered" evidence="1">
    <location>
        <begin position="1"/>
        <end position="28"/>
    </location>
</feature>
<protein>
    <submittedName>
        <fullName evidence="2">Uncharacterized protein</fullName>
    </submittedName>
</protein>
<gene>
    <name evidence="2" type="ORF">C8F04DRAFT_1193362</name>
</gene>
<feature type="compositionally biased region" description="Basic and acidic residues" evidence="1">
    <location>
        <begin position="10"/>
        <end position="28"/>
    </location>
</feature>
<feature type="region of interest" description="Disordered" evidence="1">
    <location>
        <begin position="147"/>
        <end position="169"/>
    </location>
</feature>
<dbReference type="EMBL" id="JARJCM010000187">
    <property type="protein sequence ID" value="KAJ7023491.1"/>
    <property type="molecule type" value="Genomic_DNA"/>
</dbReference>
<accession>A0AAD6S954</accession>
<comment type="caution">
    <text evidence="2">The sequence shown here is derived from an EMBL/GenBank/DDBJ whole genome shotgun (WGS) entry which is preliminary data.</text>
</comment>
<evidence type="ECO:0000313" key="3">
    <source>
        <dbReference type="Proteomes" id="UP001218188"/>
    </source>
</evidence>
<proteinExistence type="predicted"/>
<dbReference type="AlphaFoldDB" id="A0AAD6S954"/>
<keyword evidence="3" id="KW-1185">Reference proteome</keyword>
<reference evidence="2" key="1">
    <citation type="submission" date="2023-03" db="EMBL/GenBank/DDBJ databases">
        <title>Massive genome expansion in bonnet fungi (Mycena s.s.) driven by repeated elements and novel gene families across ecological guilds.</title>
        <authorList>
            <consortium name="Lawrence Berkeley National Laboratory"/>
            <person name="Harder C.B."/>
            <person name="Miyauchi S."/>
            <person name="Viragh M."/>
            <person name="Kuo A."/>
            <person name="Thoen E."/>
            <person name="Andreopoulos B."/>
            <person name="Lu D."/>
            <person name="Skrede I."/>
            <person name="Drula E."/>
            <person name="Henrissat B."/>
            <person name="Morin E."/>
            <person name="Kohler A."/>
            <person name="Barry K."/>
            <person name="LaButti K."/>
            <person name="Morin E."/>
            <person name="Salamov A."/>
            <person name="Lipzen A."/>
            <person name="Mereny Z."/>
            <person name="Hegedus B."/>
            <person name="Baldrian P."/>
            <person name="Stursova M."/>
            <person name="Weitz H."/>
            <person name="Taylor A."/>
            <person name="Grigoriev I.V."/>
            <person name="Nagy L.G."/>
            <person name="Martin F."/>
            <person name="Kauserud H."/>
        </authorList>
    </citation>
    <scope>NUCLEOTIDE SEQUENCE</scope>
    <source>
        <strain evidence="2">CBHHK200</strain>
    </source>
</reference>
<evidence type="ECO:0000256" key="1">
    <source>
        <dbReference type="SAM" id="MobiDB-lite"/>
    </source>
</evidence>
<sequence>MFNYVTNSNDSRERRSSTRLEGPEGEYHNTRFLPPRNVLGLKYRVETTPLEIARNYRKEKSRVTEAARTPAWEENTKLAHSGFVVLEAPRARSEESYSERWREAHVVVLVGRGQCRNIATQREDPPTPTKNGIHMYMWTRQNPQSHSYEEAEFVHDDADEERKVPPVMK</sequence>
<organism evidence="2 3">
    <name type="scientific">Mycena alexandri</name>
    <dbReference type="NCBI Taxonomy" id="1745969"/>
    <lineage>
        <taxon>Eukaryota</taxon>
        <taxon>Fungi</taxon>
        <taxon>Dikarya</taxon>
        <taxon>Basidiomycota</taxon>
        <taxon>Agaricomycotina</taxon>
        <taxon>Agaricomycetes</taxon>
        <taxon>Agaricomycetidae</taxon>
        <taxon>Agaricales</taxon>
        <taxon>Marasmiineae</taxon>
        <taxon>Mycenaceae</taxon>
        <taxon>Mycena</taxon>
    </lineage>
</organism>
<name>A0AAD6S954_9AGAR</name>
<dbReference type="Proteomes" id="UP001218188">
    <property type="component" value="Unassembled WGS sequence"/>
</dbReference>